<dbReference type="GO" id="GO:0036424">
    <property type="term" value="F:L-phosphoserine phosphatase activity"/>
    <property type="evidence" value="ECO:0007669"/>
    <property type="project" value="TreeGrafter"/>
</dbReference>
<name>A0A077REK6_ECHMU</name>
<dbReference type="Gene3D" id="3.40.50.1000">
    <property type="entry name" value="HAD superfamily/HAD-like"/>
    <property type="match status" value="1"/>
</dbReference>
<evidence type="ECO:0000313" key="10">
    <source>
        <dbReference type="EMBL" id="CDS42906.1"/>
    </source>
</evidence>
<comment type="cofactor">
    <cofactor evidence="1">
        <name>Mg(2+)</name>
        <dbReference type="ChEBI" id="CHEBI:18420"/>
    </cofactor>
</comment>
<dbReference type="EC" id="3.1.3.3" evidence="3"/>
<dbReference type="InterPro" id="IPR050582">
    <property type="entry name" value="HAD-like_SerB"/>
</dbReference>
<dbReference type="GO" id="GO:0006564">
    <property type="term" value="P:L-serine biosynthetic process"/>
    <property type="evidence" value="ECO:0007669"/>
    <property type="project" value="UniProtKB-KW"/>
</dbReference>
<evidence type="ECO:0000313" key="11">
    <source>
        <dbReference type="EMBL" id="CDS42908.1"/>
    </source>
</evidence>
<evidence type="ECO:0000256" key="1">
    <source>
        <dbReference type="ARBA" id="ARBA00001946"/>
    </source>
</evidence>
<keyword evidence="6" id="KW-0479">Metal-binding</keyword>
<dbReference type="Proteomes" id="UP000017246">
    <property type="component" value="Unassembled WGS sequence"/>
</dbReference>
<dbReference type="AlphaFoldDB" id="A0A077REK6"/>
<dbReference type="STRING" id="6211.A0A077REK6"/>
<reference evidence="11" key="2">
    <citation type="submission" date="2015-11" db="EMBL/GenBank/DDBJ databases">
        <authorList>
            <person name="Zhang Y."/>
            <person name="Guo Z."/>
        </authorList>
    </citation>
    <scope>NUCLEOTIDE SEQUENCE</scope>
</reference>
<dbReference type="EMBL" id="LN902842">
    <property type="protein sequence ID" value="CDS42908.1"/>
    <property type="molecule type" value="Genomic_DNA"/>
</dbReference>
<dbReference type="PANTHER" id="PTHR43344:SF2">
    <property type="entry name" value="PHOSPHOSERINE PHOSPHATASE"/>
    <property type="match status" value="1"/>
</dbReference>
<dbReference type="OMA" id="ANYFIGF"/>
<dbReference type="eggNOG" id="KOG1615">
    <property type="taxonomic scope" value="Eukaryota"/>
</dbReference>
<evidence type="ECO:0000256" key="3">
    <source>
        <dbReference type="ARBA" id="ARBA00012640"/>
    </source>
</evidence>
<evidence type="ECO:0000256" key="5">
    <source>
        <dbReference type="ARBA" id="ARBA00022605"/>
    </source>
</evidence>
<evidence type="ECO:0000256" key="6">
    <source>
        <dbReference type="ARBA" id="ARBA00022723"/>
    </source>
</evidence>
<evidence type="ECO:0000256" key="9">
    <source>
        <dbReference type="ARBA" id="ARBA00023299"/>
    </source>
</evidence>
<comment type="pathway">
    <text evidence="2">Amino-acid biosynthesis; L-serine biosynthesis; L-serine from 3-phospho-D-glycerate: step 3/3.</text>
</comment>
<reference evidence="11" key="1">
    <citation type="journal article" date="2013" name="Nature">
        <title>The genomes of four tapeworm species reveal adaptations to parasitism.</title>
        <authorList>
            <person name="Tsai I.J."/>
            <person name="Zarowiecki M."/>
            <person name="Holroyd N."/>
            <person name="Garciarrubio A."/>
            <person name="Sanchez-Flores A."/>
            <person name="Brooks K.L."/>
            <person name="Tracey A."/>
            <person name="Bobes R.J."/>
            <person name="Fragoso G."/>
            <person name="Sciutto E."/>
            <person name="Aslett M."/>
            <person name="Beasley H."/>
            <person name="Bennett H.M."/>
            <person name="Cai J."/>
            <person name="Camicia F."/>
            <person name="Clark R."/>
            <person name="Cucher M."/>
            <person name="De Silva N."/>
            <person name="Day T.A."/>
            <person name="Deplazes P."/>
            <person name="Estrada K."/>
            <person name="Fernandez C."/>
            <person name="Holland P.W."/>
            <person name="Hou J."/>
            <person name="Hu S."/>
            <person name="Huckvale T."/>
            <person name="Hung S.S."/>
            <person name="Kamenetzky L."/>
            <person name="Keane J.A."/>
            <person name="Kiss F."/>
            <person name="Koziol U."/>
            <person name="Lambert O."/>
            <person name="Liu K."/>
            <person name="Luo X."/>
            <person name="Luo Y."/>
            <person name="Macchiaroli N."/>
            <person name="Nichol S."/>
            <person name="Paps J."/>
            <person name="Parkinson J."/>
            <person name="Pouchkina-Stantcheva N."/>
            <person name="Riddiford N."/>
            <person name="Rosenzvit M."/>
            <person name="Salinas G."/>
            <person name="Wasmuth J.D."/>
            <person name="Zamanian M."/>
            <person name="Zheng Y."/>
            <person name="Cai X."/>
            <person name="Soberon X."/>
            <person name="Olson P.D."/>
            <person name="Laclette J.P."/>
            <person name="Brehm K."/>
            <person name="Berriman M."/>
            <person name="Garciarrubio A."/>
            <person name="Bobes R.J."/>
            <person name="Fragoso G."/>
            <person name="Sanchez-Flores A."/>
            <person name="Estrada K."/>
            <person name="Cevallos M.A."/>
            <person name="Morett E."/>
            <person name="Gonzalez V."/>
            <person name="Portillo T."/>
            <person name="Ochoa-Leyva A."/>
            <person name="Jose M.V."/>
            <person name="Sciutto E."/>
            <person name="Landa A."/>
            <person name="Jimenez L."/>
            <person name="Valdes V."/>
            <person name="Carrero J.C."/>
            <person name="Larralde C."/>
            <person name="Morales-Montor J."/>
            <person name="Limon-Lason J."/>
            <person name="Soberon X."/>
            <person name="Laclette J.P."/>
        </authorList>
    </citation>
    <scope>NUCLEOTIDE SEQUENCE [LARGE SCALE GENOMIC DNA]</scope>
</reference>
<keyword evidence="8" id="KW-0460">Magnesium</keyword>
<dbReference type="GO" id="GO:0005737">
    <property type="term" value="C:cytoplasm"/>
    <property type="evidence" value="ECO:0007669"/>
    <property type="project" value="TreeGrafter"/>
</dbReference>
<evidence type="ECO:0000313" key="13">
    <source>
        <dbReference type="Proteomes" id="UP000017246"/>
    </source>
</evidence>
<dbReference type="OrthoDB" id="27226at2759"/>
<dbReference type="EMBL" id="LN902842">
    <property type="protein sequence ID" value="CDS42906.1"/>
    <property type="molecule type" value="Genomic_DNA"/>
</dbReference>
<dbReference type="Gene3D" id="1.10.150.210">
    <property type="entry name" value="Phosphoserine phosphatase, domain 2"/>
    <property type="match status" value="1"/>
</dbReference>
<dbReference type="InterPro" id="IPR023214">
    <property type="entry name" value="HAD_sf"/>
</dbReference>
<sequence length="231" mass="25114">MIDLSHIKAICFDVDSTVCSDDGIDKLAAYCNKEAVVSQITTQAMDGTMGVTEALEQRLSILGLSKDLIRRFLDDTPLQLTPGVERLFASLRSSNVEVYLVSGGIFELVDRVAKKLRVPEDHVFANRLIYSDDGVVVDFDRQQPTSRSDGKKEVVATIKSQLSGDESKMVGVLVVGDGVTDAAACPPADAFLGFGGVITRPSVQRATPFFFHSFDEMHTFLQHCGLIAHSS</sequence>
<keyword evidence="13" id="KW-1185">Reference proteome</keyword>
<keyword evidence="9" id="KW-0718">Serine biosynthesis</keyword>
<accession>A0A077REK6</accession>
<gene>
    <name evidence="10" type="ORF">EmuJ_001063100</name>
    <name evidence="11" type="ORF">EmuJ_001063300</name>
    <name evidence="12" type="ORF">EmuJ_001063400</name>
</gene>
<proteinExistence type="predicted"/>
<evidence type="ECO:0000256" key="2">
    <source>
        <dbReference type="ARBA" id="ARBA00005135"/>
    </source>
</evidence>
<evidence type="ECO:0000256" key="4">
    <source>
        <dbReference type="ARBA" id="ARBA00015196"/>
    </source>
</evidence>
<organism evidence="11 13">
    <name type="scientific">Echinococcus multilocularis</name>
    <name type="common">Fox tapeworm</name>
    <dbReference type="NCBI Taxonomy" id="6211"/>
    <lineage>
        <taxon>Eukaryota</taxon>
        <taxon>Metazoa</taxon>
        <taxon>Spiralia</taxon>
        <taxon>Lophotrochozoa</taxon>
        <taxon>Platyhelminthes</taxon>
        <taxon>Cestoda</taxon>
        <taxon>Eucestoda</taxon>
        <taxon>Cyclophyllidea</taxon>
        <taxon>Taeniidae</taxon>
        <taxon>Echinococcus</taxon>
    </lineage>
</organism>
<evidence type="ECO:0000256" key="8">
    <source>
        <dbReference type="ARBA" id="ARBA00022842"/>
    </source>
</evidence>
<keyword evidence="7" id="KW-0378">Hydrolase</keyword>
<dbReference type="Pfam" id="PF00702">
    <property type="entry name" value="Hydrolase"/>
    <property type="match status" value="1"/>
</dbReference>
<protein>
    <recommendedName>
        <fullName evidence="4">Phosphoserine phosphatase</fullName>
        <ecNumber evidence="3">3.1.3.3</ecNumber>
    </recommendedName>
</protein>
<dbReference type="InterPro" id="IPR036412">
    <property type="entry name" value="HAD-like_sf"/>
</dbReference>
<evidence type="ECO:0000256" key="7">
    <source>
        <dbReference type="ARBA" id="ARBA00022801"/>
    </source>
</evidence>
<dbReference type="GO" id="GO:0000287">
    <property type="term" value="F:magnesium ion binding"/>
    <property type="evidence" value="ECO:0007669"/>
    <property type="project" value="TreeGrafter"/>
</dbReference>
<dbReference type="SUPFAM" id="SSF56784">
    <property type="entry name" value="HAD-like"/>
    <property type="match status" value="1"/>
</dbReference>
<dbReference type="NCBIfam" id="TIGR01488">
    <property type="entry name" value="HAD-SF-IB"/>
    <property type="match status" value="1"/>
</dbReference>
<dbReference type="PANTHER" id="PTHR43344">
    <property type="entry name" value="PHOSPHOSERINE PHOSPHATASE"/>
    <property type="match status" value="1"/>
</dbReference>
<evidence type="ECO:0000313" key="12">
    <source>
        <dbReference type="EMBL" id="CDS42909.1"/>
    </source>
</evidence>
<keyword evidence="5" id="KW-0028">Amino-acid biosynthesis</keyword>
<dbReference type="EMBL" id="LN902842">
    <property type="protein sequence ID" value="CDS42909.1"/>
    <property type="molecule type" value="Genomic_DNA"/>
</dbReference>